<evidence type="ECO:0000313" key="3">
    <source>
        <dbReference type="EMBL" id="CAF4504397.1"/>
    </source>
</evidence>
<dbReference type="EMBL" id="CAJOBR010000395">
    <property type="protein sequence ID" value="CAF4504397.1"/>
    <property type="molecule type" value="Genomic_DNA"/>
</dbReference>
<accession>A0A820VPA3</accession>
<dbReference type="AlphaFoldDB" id="A0A820VPA3"/>
<dbReference type="Gene3D" id="3.90.176.10">
    <property type="entry name" value="Toxin ADP-ribosyltransferase, Chain A, domain 1"/>
    <property type="match status" value="1"/>
</dbReference>
<dbReference type="EMBL" id="CAJNYT010005322">
    <property type="protein sequence ID" value="CAF3729265.1"/>
    <property type="molecule type" value="Genomic_DNA"/>
</dbReference>
<reference evidence="3" key="1">
    <citation type="submission" date="2021-02" db="EMBL/GenBank/DDBJ databases">
        <authorList>
            <person name="Nowell W R."/>
        </authorList>
    </citation>
    <scope>NUCLEOTIDE SEQUENCE</scope>
</reference>
<gene>
    <name evidence="2" type="ORF">GRG538_LOCUS30158</name>
    <name evidence="3" type="ORF">QYT958_LOCUS4949</name>
</gene>
<organism evidence="3 4">
    <name type="scientific">Rotaria socialis</name>
    <dbReference type="NCBI Taxonomy" id="392032"/>
    <lineage>
        <taxon>Eukaryota</taxon>
        <taxon>Metazoa</taxon>
        <taxon>Spiralia</taxon>
        <taxon>Gnathifera</taxon>
        <taxon>Rotifera</taxon>
        <taxon>Eurotatoria</taxon>
        <taxon>Bdelloidea</taxon>
        <taxon>Philodinida</taxon>
        <taxon>Philodinidae</taxon>
        <taxon>Rotaria</taxon>
    </lineage>
</organism>
<protein>
    <submittedName>
        <fullName evidence="3">Uncharacterized protein</fullName>
    </submittedName>
</protein>
<comment type="caution">
    <text evidence="3">The sequence shown here is derived from an EMBL/GenBank/DDBJ whole genome shotgun (WGS) entry which is preliminary data.</text>
</comment>
<proteinExistence type="predicted"/>
<evidence type="ECO:0000256" key="1">
    <source>
        <dbReference type="SAM" id="MobiDB-lite"/>
    </source>
</evidence>
<feature type="region of interest" description="Disordered" evidence="1">
    <location>
        <begin position="613"/>
        <end position="632"/>
    </location>
</feature>
<dbReference type="Proteomes" id="UP000663872">
    <property type="component" value="Unassembled WGS sequence"/>
</dbReference>
<name>A0A820VPA3_9BILA</name>
<dbReference type="Proteomes" id="UP000663848">
    <property type="component" value="Unassembled WGS sequence"/>
</dbReference>
<evidence type="ECO:0000313" key="4">
    <source>
        <dbReference type="Proteomes" id="UP000663848"/>
    </source>
</evidence>
<sequence length="722" mass="83357">MDDSSRNIEKCRWGTKCVPRRDQCGEQTFSIVWDFNNQQCDVNINNEVTTIWLDTRNQSTSEYYQNIARIREVINHTKIFHDVNECASYLSSMNEGDRLCFLIVDGILDQLDSCLLYPLSDNVRICIFLPEPKLECKYAPWAKKFQHNGGYFTDIDVLLKSLRYDLSEYSKTSVGSTMKCLDAQKLRFNCFLLLLDLLHTSAADSSKQQLILHLKSVYSENACEIQKIEEFDKFYRPEDSVLWFNRDWWLYRVLNSALRTDNVQIISYFDFFLVDIRNQLDYIYKNYKEFDSRCTTYRGQLINTLLSSSRDGNVASAFSGDGYSDVSLCSVIIEIEFDTNQTAFKPAAYIGKYGVCIDEQTFLFYPGSLFWLNSVEEIKVNMWLVGVTVTTRENSPKLVEELDDFSNIILLQLLKILQLMSLQQCDSLNKQMLQQCRLYYANNKSELVKINDFEKNYQSDQAIAWYTKDSFLYRLVNTVLRAGNISDILDFRIYITDLYEQLTKVQPEHFLFIPEQTKTVYRGQLMNLKEFKDLKANINRFISATTFLSATTDRDSALFFSGYGTSLPAYKSVLFNIKLNDDQIRRSKYFASISHFNTCITSTLRNKLLAQTPATNNTNDNMSKSSGENALNSSDSQILPNTCLAERQLLTDKDIKDGSKINTDNQTMGDVHLSDLETLKNNCTGDLFSLYFHGTKFTTCSDNVRPQRTAINNFGSIQYLDV</sequence>
<dbReference type="SUPFAM" id="SSF56399">
    <property type="entry name" value="ADP-ribosylation"/>
    <property type="match status" value="2"/>
</dbReference>
<evidence type="ECO:0000313" key="2">
    <source>
        <dbReference type="EMBL" id="CAF3729265.1"/>
    </source>
</evidence>